<evidence type="ECO:0000256" key="2">
    <source>
        <dbReference type="ARBA" id="ARBA00022670"/>
    </source>
</evidence>
<comment type="similarity">
    <text evidence="1">Belongs to the peptidase C48 family.</text>
</comment>
<dbReference type="GO" id="GO:0006508">
    <property type="term" value="P:proteolysis"/>
    <property type="evidence" value="ECO:0007669"/>
    <property type="project" value="UniProtKB-KW"/>
</dbReference>
<evidence type="ECO:0000313" key="7">
    <source>
        <dbReference type="Proteomes" id="UP000824120"/>
    </source>
</evidence>
<evidence type="ECO:0000259" key="5">
    <source>
        <dbReference type="PROSITE" id="PS50600"/>
    </source>
</evidence>
<feature type="compositionally biased region" description="Basic and acidic residues" evidence="4">
    <location>
        <begin position="24"/>
        <end position="35"/>
    </location>
</feature>
<keyword evidence="2" id="KW-0645">Protease</keyword>
<evidence type="ECO:0000256" key="3">
    <source>
        <dbReference type="ARBA" id="ARBA00022801"/>
    </source>
</evidence>
<keyword evidence="3" id="KW-0378">Hydrolase</keyword>
<keyword evidence="7" id="KW-1185">Reference proteome</keyword>
<dbReference type="InterPro" id="IPR003653">
    <property type="entry name" value="Peptidase_C48_C"/>
</dbReference>
<dbReference type="PANTHER" id="PTHR48449">
    <property type="entry name" value="DUF1985 DOMAIN-CONTAINING PROTEIN"/>
    <property type="match status" value="1"/>
</dbReference>
<reference evidence="6 7" key="1">
    <citation type="submission" date="2020-09" db="EMBL/GenBank/DDBJ databases">
        <title>De no assembly of potato wild relative species, Solanum commersonii.</title>
        <authorList>
            <person name="Cho K."/>
        </authorList>
    </citation>
    <scope>NUCLEOTIDE SEQUENCE [LARGE SCALE GENOMIC DNA]</scope>
    <source>
        <strain evidence="6">LZ3.2</strain>
        <tissue evidence="6">Leaf</tissue>
    </source>
</reference>
<protein>
    <recommendedName>
        <fullName evidence="5">Ubiquitin-like protease family profile domain-containing protein</fullName>
    </recommendedName>
</protein>
<dbReference type="PROSITE" id="PS50600">
    <property type="entry name" value="ULP_PROTEASE"/>
    <property type="match status" value="1"/>
</dbReference>
<dbReference type="SUPFAM" id="SSF54001">
    <property type="entry name" value="Cysteine proteinases"/>
    <property type="match status" value="1"/>
</dbReference>
<sequence>MTTAPVSHSNPKGKDKEKEEEEQEKEKEKEKEKQYSFEGFNIDGEGPTELMSSFSQWINGGLYKHYAKKRDKDNYYLSNCSDLEFKQLDFVFALSKKKDWFYVMSQPNKSWTDEYADVILYYLRKNVVPEYENKIVGTIKGFGIPVGLYWHLIDEVYVPVNCNGKLHWVLTVVVLKERHIKGKNKSHPFEVIHVTGIAQQTSNSLNGLQIPSDEIISQSLRLRYASILWNYGILKARSGYVSNNEDPQRARPKKSKIKVVVAIFSTTSVVICCYPLLQQGVVALIISSLSLISCQKQNFLKKNMKKEKKKKNEVDDDGERSEEVEEEKGNKKEVEEEEEQINEVDEDKGKQKEEQEKNEPNATGDSIMRSAIGKSFDTFRITLKQNGLEFFFRNSCLGHFLDLPESNNARFQMTMVYELLKRRFIFQNPEKNDEPVPEFIVKKEPRRRKKGGKEEIRQSTEEQDLMSLDIEAFNNYLWGHENFKLTVKYLLKPLGPKTNNLFGFPWAFMAWAFEVIPHLTHQVNAEEEISSPRILRWWRSKTKIAKNIPNLYNPPHDAVSYYYITPIYVATCDPNVATDDSYVATYDPFIATYDTNVVTDNSYIATNDPSIAICDTNVVHPWLVLTKNKLQMSYIITLGLVETLFDPVVDRVKMELASARTIKRDRVVNELVIFDGGDGRGIDVDQGDTSCRKCFGFLCEKCKKQDEDYIMYLHTLSQAVNEFKNKRGVKVIPSKNVRHPYTPQAKRRKKSFIKAIQNLKKKIFGELPMAVGEEVLEFKHVNVYKRVTIAEKIKLVDLARGKDLRVEYDIHYFRGEDFRIMTSMDIWWEDWRYVRYLEYYDSTDKILDLNFYFNFKLRYDEMSEEATTVGGRSFTQLINEFEWDEDMINYVKGIRSHPGGMDWIGAKRVLAIMNINKTHFVTLEILLHEGRMNVYDCLLMDMEHAKFLTFIQPVFELLSKLLKQSGIMKHLLDKFLNEPWEFKGQLEPMVTNDSKVACASYSLTFIEHLITRTTIQPPKTLLCDNAVRRMQWVWAAGIVSRSLEP</sequence>
<organism evidence="6 7">
    <name type="scientific">Solanum commersonii</name>
    <name type="common">Commerson's wild potato</name>
    <name type="synonym">Commerson's nightshade</name>
    <dbReference type="NCBI Taxonomy" id="4109"/>
    <lineage>
        <taxon>Eukaryota</taxon>
        <taxon>Viridiplantae</taxon>
        <taxon>Streptophyta</taxon>
        <taxon>Embryophyta</taxon>
        <taxon>Tracheophyta</taxon>
        <taxon>Spermatophyta</taxon>
        <taxon>Magnoliopsida</taxon>
        <taxon>eudicotyledons</taxon>
        <taxon>Gunneridae</taxon>
        <taxon>Pentapetalae</taxon>
        <taxon>asterids</taxon>
        <taxon>lamiids</taxon>
        <taxon>Solanales</taxon>
        <taxon>Solanaceae</taxon>
        <taxon>Solanoideae</taxon>
        <taxon>Solaneae</taxon>
        <taxon>Solanum</taxon>
    </lineage>
</organism>
<dbReference type="EMBL" id="JACXVP010000007">
    <property type="protein sequence ID" value="KAG5594732.1"/>
    <property type="molecule type" value="Genomic_DNA"/>
</dbReference>
<name>A0A9J5Y671_SOLCO</name>
<feature type="region of interest" description="Disordered" evidence="4">
    <location>
        <begin position="305"/>
        <end position="369"/>
    </location>
</feature>
<gene>
    <name evidence="6" type="ORF">H5410_035964</name>
</gene>
<dbReference type="GO" id="GO:0008234">
    <property type="term" value="F:cysteine-type peptidase activity"/>
    <property type="evidence" value="ECO:0007669"/>
    <property type="project" value="InterPro"/>
</dbReference>
<evidence type="ECO:0000313" key="6">
    <source>
        <dbReference type="EMBL" id="KAG5594732.1"/>
    </source>
</evidence>
<dbReference type="PANTHER" id="PTHR48449:SF1">
    <property type="entry name" value="DUF1985 DOMAIN-CONTAINING PROTEIN"/>
    <property type="match status" value="1"/>
</dbReference>
<proteinExistence type="inferred from homology"/>
<dbReference type="OrthoDB" id="1939479at2759"/>
<dbReference type="Proteomes" id="UP000824120">
    <property type="component" value="Chromosome 7"/>
</dbReference>
<feature type="domain" description="Ubiquitin-like protease family profile" evidence="5">
    <location>
        <begin position="40"/>
        <end position="1009"/>
    </location>
</feature>
<feature type="compositionally biased region" description="Acidic residues" evidence="4">
    <location>
        <begin position="335"/>
        <end position="346"/>
    </location>
</feature>
<dbReference type="Pfam" id="PF02902">
    <property type="entry name" value="Peptidase_C48"/>
    <property type="match status" value="1"/>
</dbReference>
<evidence type="ECO:0000256" key="1">
    <source>
        <dbReference type="ARBA" id="ARBA00005234"/>
    </source>
</evidence>
<dbReference type="AlphaFoldDB" id="A0A9J5Y671"/>
<comment type="caution">
    <text evidence="6">The sequence shown here is derived from an EMBL/GenBank/DDBJ whole genome shotgun (WGS) entry which is preliminary data.</text>
</comment>
<feature type="compositionally biased region" description="Polar residues" evidence="4">
    <location>
        <begin position="1"/>
        <end position="10"/>
    </location>
</feature>
<feature type="region of interest" description="Disordered" evidence="4">
    <location>
        <begin position="1"/>
        <end position="36"/>
    </location>
</feature>
<accession>A0A9J5Y671</accession>
<feature type="compositionally biased region" description="Acidic residues" evidence="4">
    <location>
        <begin position="314"/>
        <end position="326"/>
    </location>
</feature>
<feature type="compositionally biased region" description="Basic and acidic residues" evidence="4">
    <location>
        <begin position="347"/>
        <end position="359"/>
    </location>
</feature>
<dbReference type="InterPro" id="IPR038765">
    <property type="entry name" value="Papain-like_cys_pep_sf"/>
</dbReference>
<evidence type="ECO:0000256" key="4">
    <source>
        <dbReference type="SAM" id="MobiDB-lite"/>
    </source>
</evidence>